<evidence type="ECO:0000256" key="6">
    <source>
        <dbReference type="SAM" id="Phobius"/>
    </source>
</evidence>
<dbReference type="PANTHER" id="PTHR33545:SF9">
    <property type="entry name" value="UPF0750 MEMBRANE PROTEIN YITE"/>
    <property type="match status" value="1"/>
</dbReference>
<reference evidence="7" key="1">
    <citation type="submission" date="2021-03" db="EMBL/GenBank/DDBJ databases">
        <title>Bacillus suaedae sp. nov., isolated from Suaeda aralocaspica.</title>
        <authorList>
            <person name="Lei R.F.R."/>
        </authorList>
    </citation>
    <scope>NUCLEOTIDE SEQUENCE</scope>
    <source>
        <strain evidence="7">YZJH907-2</strain>
    </source>
</reference>
<gene>
    <name evidence="7" type="ORF">J7W16_04585</name>
</gene>
<dbReference type="PANTHER" id="PTHR33545">
    <property type="entry name" value="UPF0750 MEMBRANE PROTEIN YITT-RELATED"/>
    <property type="match status" value="1"/>
</dbReference>
<evidence type="ECO:0000256" key="2">
    <source>
        <dbReference type="ARBA" id="ARBA00022475"/>
    </source>
</evidence>
<organism evidence="7 8">
    <name type="scientific">Halalkalibacter suaedae</name>
    <dbReference type="NCBI Taxonomy" id="2822140"/>
    <lineage>
        <taxon>Bacteria</taxon>
        <taxon>Bacillati</taxon>
        <taxon>Bacillota</taxon>
        <taxon>Bacilli</taxon>
        <taxon>Bacillales</taxon>
        <taxon>Bacillaceae</taxon>
        <taxon>Halalkalibacter</taxon>
    </lineage>
</organism>
<dbReference type="GO" id="GO:0005886">
    <property type="term" value="C:plasma membrane"/>
    <property type="evidence" value="ECO:0007669"/>
    <property type="project" value="UniProtKB-SubCell"/>
</dbReference>
<sequence length="205" mass="22397">MINNLKTYAWITSGGVIQGMAMALFLFPHSIPSGGAGGLAVLLNYWFDIPLGFALWIVNFSLLVVAIYWLGNSSAIGTMYAITITSASIYLANLYLIKPILHPLLDLILGSVILGLGVGILLKQGVSNGGMGVLALIFAKYRQIRPGKPLFWLNGCIFIITGFIIDWRIIVQAVFSQWLSTRVVDFIFTYSIKELGAGLIGIRKK</sequence>
<comment type="caution">
    <text evidence="7">The sequence shown here is derived from an EMBL/GenBank/DDBJ whole genome shotgun (WGS) entry which is preliminary data.</text>
</comment>
<feature type="transmembrane region" description="Helical" evidence="6">
    <location>
        <begin position="7"/>
        <end position="29"/>
    </location>
</feature>
<proteinExistence type="predicted"/>
<dbReference type="Pfam" id="PF02588">
    <property type="entry name" value="YitT_membrane"/>
    <property type="match status" value="1"/>
</dbReference>
<feature type="transmembrane region" description="Helical" evidence="6">
    <location>
        <begin position="77"/>
        <end position="97"/>
    </location>
</feature>
<feature type="transmembrane region" description="Helical" evidence="6">
    <location>
        <begin position="49"/>
        <end position="70"/>
    </location>
</feature>
<dbReference type="AlphaFoldDB" id="A0A941ASZ2"/>
<protein>
    <submittedName>
        <fullName evidence="7">YitT family protein</fullName>
    </submittedName>
</protein>
<dbReference type="EMBL" id="JAGKSQ010000002">
    <property type="protein sequence ID" value="MBP3950399.1"/>
    <property type="molecule type" value="Genomic_DNA"/>
</dbReference>
<evidence type="ECO:0000313" key="8">
    <source>
        <dbReference type="Proteomes" id="UP000678228"/>
    </source>
</evidence>
<comment type="subcellular location">
    <subcellularLocation>
        <location evidence="1">Cell membrane</location>
        <topology evidence="1">Multi-pass membrane protein</topology>
    </subcellularLocation>
</comment>
<name>A0A941ASZ2_9BACI</name>
<keyword evidence="8" id="KW-1185">Reference proteome</keyword>
<accession>A0A941ASZ2</accession>
<evidence type="ECO:0000256" key="3">
    <source>
        <dbReference type="ARBA" id="ARBA00022692"/>
    </source>
</evidence>
<dbReference type="Proteomes" id="UP000678228">
    <property type="component" value="Unassembled WGS sequence"/>
</dbReference>
<keyword evidence="3 6" id="KW-0812">Transmembrane</keyword>
<evidence type="ECO:0000313" key="7">
    <source>
        <dbReference type="EMBL" id="MBP3950399.1"/>
    </source>
</evidence>
<dbReference type="InterPro" id="IPR003740">
    <property type="entry name" value="YitT"/>
</dbReference>
<feature type="transmembrane region" description="Helical" evidence="6">
    <location>
        <begin position="103"/>
        <end position="122"/>
    </location>
</feature>
<keyword evidence="4 6" id="KW-1133">Transmembrane helix</keyword>
<feature type="transmembrane region" description="Helical" evidence="6">
    <location>
        <begin position="150"/>
        <end position="171"/>
    </location>
</feature>
<evidence type="ECO:0000256" key="1">
    <source>
        <dbReference type="ARBA" id="ARBA00004651"/>
    </source>
</evidence>
<dbReference type="RefSeq" id="WP_210596046.1">
    <property type="nucleotide sequence ID" value="NZ_JAGKSQ010000002.1"/>
</dbReference>
<keyword evidence="2" id="KW-1003">Cell membrane</keyword>
<evidence type="ECO:0000256" key="5">
    <source>
        <dbReference type="ARBA" id="ARBA00023136"/>
    </source>
</evidence>
<evidence type="ECO:0000256" key="4">
    <source>
        <dbReference type="ARBA" id="ARBA00022989"/>
    </source>
</evidence>
<dbReference type="InterPro" id="IPR051461">
    <property type="entry name" value="UPF0750_membrane"/>
</dbReference>
<keyword evidence="5 6" id="KW-0472">Membrane</keyword>